<dbReference type="Pfam" id="PF13561">
    <property type="entry name" value="adh_short_C2"/>
    <property type="match status" value="1"/>
</dbReference>
<dbReference type="Gene3D" id="3.40.50.720">
    <property type="entry name" value="NAD(P)-binding Rossmann-like Domain"/>
    <property type="match status" value="1"/>
</dbReference>
<protein>
    <recommendedName>
        <fullName evidence="4">3-oxoacyl-[acyl-carrier-protein] reductase MabA</fullName>
    </recommendedName>
</protein>
<evidence type="ECO:0000313" key="8">
    <source>
        <dbReference type="Proteomes" id="UP001185737"/>
    </source>
</evidence>
<feature type="domain" description="Ketoreductase" evidence="6">
    <location>
        <begin position="4"/>
        <end position="183"/>
    </location>
</feature>
<comment type="similarity">
    <text evidence="2">Belongs to the short-chain dehydrogenases/reductases (SDR) family.</text>
</comment>
<reference evidence="7 8" key="1">
    <citation type="submission" date="2023-10" db="EMBL/GenBank/DDBJ databases">
        <title>Development of a sustainable strategy for remediation of hydrocarbon-contaminated territories based on the waste exchange concept.</title>
        <authorList>
            <person name="Krivoruchko A."/>
        </authorList>
    </citation>
    <scope>NUCLEOTIDE SEQUENCE [LARGE SCALE GENOMIC DNA]</scope>
    <source>
        <strain evidence="7 8">IEGM 60</strain>
    </source>
</reference>
<dbReference type="PANTHER" id="PTHR42879:SF2">
    <property type="entry name" value="3-OXOACYL-[ACYL-CARRIER-PROTEIN] REDUCTASE FABG"/>
    <property type="match status" value="1"/>
</dbReference>
<keyword evidence="8" id="KW-1185">Reference proteome</keyword>
<organism evidence="7 8">
    <name type="scientific">Rhodococcus jostii</name>
    <dbReference type="NCBI Taxonomy" id="132919"/>
    <lineage>
        <taxon>Bacteria</taxon>
        <taxon>Bacillati</taxon>
        <taxon>Actinomycetota</taxon>
        <taxon>Actinomycetes</taxon>
        <taxon>Mycobacteriales</taxon>
        <taxon>Nocardiaceae</taxon>
        <taxon>Rhodococcus</taxon>
    </lineage>
</organism>
<dbReference type="SMART" id="SM00822">
    <property type="entry name" value="PKS_KR"/>
    <property type="match status" value="1"/>
</dbReference>
<evidence type="ECO:0000256" key="4">
    <source>
        <dbReference type="ARBA" id="ARBA00040781"/>
    </source>
</evidence>
<dbReference type="PRINTS" id="PR00081">
    <property type="entry name" value="GDHRDH"/>
</dbReference>
<keyword evidence="3" id="KW-0134">Cell wall</keyword>
<dbReference type="InterPro" id="IPR020904">
    <property type="entry name" value="Sc_DH/Rdtase_CS"/>
</dbReference>
<evidence type="ECO:0000259" key="6">
    <source>
        <dbReference type="SMART" id="SM00822"/>
    </source>
</evidence>
<dbReference type="EMBL" id="JAWLKA010000007">
    <property type="protein sequence ID" value="MDV6281812.1"/>
    <property type="molecule type" value="Genomic_DNA"/>
</dbReference>
<dbReference type="NCBIfam" id="NF009466">
    <property type="entry name" value="PRK12826.1-2"/>
    <property type="match status" value="1"/>
</dbReference>
<dbReference type="PROSITE" id="PS00061">
    <property type="entry name" value="ADH_SHORT"/>
    <property type="match status" value="1"/>
</dbReference>
<evidence type="ECO:0000256" key="2">
    <source>
        <dbReference type="ARBA" id="ARBA00006484"/>
    </source>
</evidence>
<proteinExistence type="inferred from homology"/>
<dbReference type="InterPro" id="IPR002347">
    <property type="entry name" value="SDR_fam"/>
</dbReference>
<dbReference type="Proteomes" id="UP001185737">
    <property type="component" value="Unassembled WGS sequence"/>
</dbReference>
<evidence type="ECO:0000256" key="5">
    <source>
        <dbReference type="ARBA" id="ARBA00047400"/>
    </source>
</evidence>
<evidence type="ECO:0000256" key="1">
    <source>
        <dbReference type="ARBA" id="ARBA00004191"/>
    </source>
</evidence>
<evidence type="ECO:0000256" key="3">
    <source>
        <dbReference type="ARBA" id="ARBA00022512"/>
    </source>
</evidence>
<dbReference type="InterPro" id="IPR036291">
    <property type="entry name" value="NAD(P)-bd_dom_sf"/>
</dbReference>
<dbReference type="PANTHER" id="PTHR42879">
    <property type="entry name" value="3-OXOACYL-(ACYL-CARRIER-PROTEIN) REDUCTASE"/>
    <property type="match status" value="1"/>
</dbReference>
<dbReference type="InterPro" id="IPR050259">
    <property type="entry name" value="SDR"/>
</dbReference>
<accession>A0ABU4CF22</accession>
<comment type="subcellular location">
    <subcellularLocation>
        <location evidence="1">Secreted</location>
        <location evidence="1">Cell wall</location>
    </subcellularLocation>
</comment>
<keyword evidence="3" id="KW-0964">Secreted</keyword>
<comment type="catalytic activity">
    <reaction evidence="5">
        <text>a (3R)-hydroxyacyl-[ACP] + NADP(+) = a 3-oxoacyl-[ACP] + NADPH + H(+)</text>
        <dbReference type="Rhea" id="RHEA:17397"/>
        <dbReference type="Rhea" id="RHEA-COMP:9916"/>
        <dbReference type="Rhea" id="RHEA-COMP:9945"/>
        <dbReference type="ChEBI" id="CHEBI:15378"/>
        <dbReference type="ChEBI" id="CHEBI:57783"/>
        <dbReference type="ChEBI" id="CHEBI:58349"/>
        <dbReference type="ChEBI" id="CHEBI:78776"/>
        <dbReference type="ChEBI" id="CHEBI:78827"/>
        <dbReference type="EC" id="1.1.1.100"/>
    </reaction>
    <physiologicalReaction direction="right-to-left" evidence="5">
        <dbReference type="Rhea" id="RHEA:17399"/>
    </physiologicalReaction>
</comment>
<name>A0ABU4CF22_RHOJO</name>
<evidence type="ECO:0000313" key="7">
    <source>
        <dbReference type="EMBL" id="MDV6281812.1"/>
    </source>
</evidence>
<dbReference type="SUPFAM" id="SSF51735">
    <property type="entry name" value="NAD(P)-binding Rossmann-fold domains"/>
    <property type="match status" value="1"/>
</dbReference>
<dbReference type="InterPro" id="IPR057326">
    <property type="entry name" value="KR_dom"/>
</dbReference>
<dbReference type="PROSITE" id="PS51257">
    <property type="entry name" value="PROKAR_LIPOPROTEIN"/>
    <property type="match status" value="1"/>
</dbReference>
<sequence>MDTRIAVITGAGSGIGAACAEVLASAGHHIIVADRDISSAEQVATALNAQSYSAEPQHIDIGDKESIRSTFDDLAINHGRCDILVNNAGISQVHDILSFPDDVWEKTLNINLTGAFRCSQRAAKMMAEHRWGRIVNVSSISGIRAGVGRTAYGSAKAGVDALTRQFAVELGHAGITANAVAPGPIETPLAHVTHSEETRKSYYSHIPLRRYGNPEEIAFAVGFLTSEQAGYITGHTLPVDGGFVAAGLLNI</sequence>
<dbReference type="RefSeq" id="WP_317568754.1">
    <property type="nucleotide sequence ID" value="NZ_JAWLKA010000007.1"/>
</dbReference>
<gene>
    <name evidence="7" type="ORF">R3Q59_14990</name>
</gene>
<dbReference type="NCBIfam" id="NF005559">
    <property type="entry name" value="PRK07231.1"/>
    <property type="match status" value="1"/>
</dbReference>
<dbReference type="PRINTS" id="PR00080">
    <property type="entry name" value="SDRFAMILY"/>
</dbReference>
<comment type="caution">
    <text evidence="7">The sequence shown here is derived from an EMBL/GenBank/DDBJ whole genome shotgun (WGS) entry which is preliminary data.</text>
</comment>